<sequence>MAVFLRKSTNISKYLFSNAKLASVYSSRIIGCPKSTWENVEMGPPDAILGLTEAFKSDTSANKVNLGVGAYRDDDGKPWVLPSVREAERIMTDNKLEKEYAGIAGFPEYTKYCAQLTFGEDSEVVKEGLNSTTAAVAGTGALRIGAEFISRWYKPSKCIYLPTPTWGNHKPIFRDAGLELKEYRYYNPKTVGFDFEGCMEDLSRIPDNSIVLLHACAHNPTGIDPKPENWREMSQLFKKKQFLAYFDMAYQGFASGDTDRDAFAIRHFASERIPIVVAQSFSKNFGLYGERAGTFTVVSQTAEEQARVTSQLKILIRPLYSNPPINGMRIVTQILSSKELKQKWMSDVVTMADRIISMRQLLVDNLAKLGSSHNWSHITDQIGMFCFTGLNTSQVERLTKEFHVYMTKDGRISMAGVTTKNVEYVAKAIHEVSK</sequence>
<dbReference type="InterPro" id="IPR004839">
    <property type="entry name" value="Aminotransferase_I/II_large"/>
</dbReference>
<dbReference type="NCBIfam" id="NF006719">
    <property type="entry name" value="PRK09257.1"/>
    <property type="match status" value="1"/>
</dbReference>
<accession>A0A7I8VMN0</accession>
<evidence type="ECO:0000256" key="6">
    <source>
        <dbReference type="ARBA" id="ARBA00022898"/>
    </source>
</evidence>
<dbReference type="PROSITE" id="PS00105">
    <property type="entry name" value="AA_TRANSFER_CLASS_1"/>
    <property type="match status" value="1"/>
</dbReference>
<evidence type="ECO:0000256" key="5">
    <source>
        <dbReference type="ARBA" id="ARBA00022679"/>
    </source>
</evidence>
<dbReference type="AlphaFoldDB" id="A0A7I8VMN0"/>
<evidence type="ECO:0000256" key="1">
    <source>
        <dbReference type="ARBA" id="ARBA00001933"/>
    </source>
</evidence>
<evidence type="ECO:0000256" key="3">
    <source>
        <dbReference type="ARBA" id="ARBA00011738"/>
    </source>
</evidence>
<comment type="miscellaneous">
    <text evidence="8">In eukaryotes there are cytoplasmic, mitochondrial and chloroplastic isozymes.</text>
</comment>
<dbReference type="InterPro" id="IPR015424">
    <property type="entry name" value="PyrdxlP-dep_Trfase"/>
</dbReference>
<dbReference type="PRINTS" id="PR00799">
    <property type="entry name" value="TRANSAMINASE"/>
</dbReference>
<evidence type="ECO:0000256" key="7">
    <source>
        <dbReference type="ARBA" id="ARBA00049185"/>
    </source>
</evidence>
<dbReference type="InterPro" id="IPR004838">
    <property type="entry name" value="NHTrfase_class1_PyrdxlP-BS"/>
</dbReference>
<keyword evidence="6" id="KW-0663">Pyridoxal phosphate</keyword>
<dbReference type="CDD" id="cd00609">
    <property type="entry name" value="AAT_like"/>
    <property type="match status" value="1"/>
</dbReference>
<dbReference type="FunFam" id="3.40.640.10:FF:000066">
    <property type="entry name" value="Aspartate aminotransferase"/>
    <property type="match status" value="1"/>
</dbReference>
<proteinExistence type="inferred from homology"/>
<dbReference type="GO" id="GO:0006533">
    <property type="term" value="P:L-aspartate catabolic process"/>
    <property type="evidence" value="ECO:0007669"/>
    <property type="project" value="TreeGrafter"/>
</dbReference>
<dbReference type="OrthoDB" id="6752799at2759"/>
<name>A0A7I8VMN0_9ANNE</name>
<dbReference type="GO" id="GO:0004069">
    <property type="term" value="F:L-aspartate:2-oxoglutarate aminotransferase activity"/>
    <property type="evidence" value="ECO:0007669"/>
    <property type="project" value="UniProtKB-EC"/>
</dbReference>
<protein>
    <recommendedName>
        <fullName evidence="8">Aspartate aminotransferase</fullName>
        <ecNumber evidence="8">2.6.1.1</ecNumber>
    </recommendedName>
</protein>
<comment type="similarity">
    <text evidence="2">Belongs to the class-I pyridoxal-phosphate-dependent aminotransferase family.</text>
</comment>
<evidence type="ECO:0000313" key="10">
    <source>
        <dbReference type="EMBL" id="CAD5117536.1"/>
    </source>
</evidence>
<evidence type="ECO:0000313" key="11">
    <source>
        <dbReference type="Proteomes" id="UP000549394"/>
    </source>
</evidence>
<dbReference type="GO" id="GO:0005739">
    <property type="term" value="C:mitochondrion"/>
    <property type="evidence" value="ECO:0007669"/>
    <property type="project" value="TreeGrafter"/>
</dbReference>
<comment type="caution">
    <text evidence="10">The sequence shown here is derived from an EMBL/GenBank/DDBJ whole genome shotgun (WGS) entry which is preliminary data.</text>
</comment>
<dbReference type="Proteomes" id="UP000549394">
    <property type="component" value="Unassembled WGS sequence"/>
</dbReference>
<evidence type="ECO:0000259" key="9">
    <source>
        <dbReference type="Pfam" id="PF00155"/>
    </source>
</evidence>
<comment type="catalytic activity">
    <reaction evidence="7 8">
        <text>L-aspartate + 2-oxoglutarate = oxaloacetate + L-glutamate</text>
        <dbReference type="Rhea" id="RHEA:21824"/>
        <dbReference type="ChEBI" id="CHEBI:16452"/>
        <dbReference type="ChEBI" id="CHEBI:16810"/>
        <dbReference type="ChEBI" id="CHEBI:29985"/>
        <dbReference type="ChEBI" id="CHEBI:29991"/>
        <dbReference type="EC" id="2.6.1.1"/>
    </reaction>
</comment>
<keyword evidence="5 8" id="KW-0808">Transferase</keyword>
<dbReference type="InterPro" id="IPR000796">
    <property type="entry name" value="Asp_trans"/>
</dbReference>
<dbReference type="InterPro" id="IPR015421">
    <property type="entry name" value="PyrdxlP-dep_Trfase_major"/>
</dbReference>
<dbReference type="Pfam" id="PF00155">
    <property type="entry name" value="Aminotran_1_2"/>
    <property type="match status" value="1"/>
</dbReference>
<evidence type="ECO:0000256" key="4">
    <source>
        <dbReference type="ARBA" id="ARBA00022576"/>
    </source>
</evidence>
<organism evidence="10 11">
    <name type="scientific">Dimorphilus gyrociliatus</name>
    <dbReference type="NCBI Taxonomy" id="2664684"/>
    <lineage>
        <taxon>Eukaryota</taxon>
        <taxon>Metazoa</taxon>
        <taxon>Spiralia</taxon>
        <taxon>Lophotrochozoa</taxon>
        <taxon>Annelida</taxon>
        <taxon>Polychaeta</taxon>
        <taxon>Polychaeta incertae sedis</taxon>
        <taxon>Dinophilidae</taxon>
        <taxon>Dimorphilus</taxon>
    </lineage>
</organism>
<dbReference type="InterPro" id="IPR015422">
    <property type="entry name" value="PyrdxlP-dep_Trfase_small"/>
</dbReference>
<feature type="domain" description="Aminotransferase class I/classII large" evidence="9">
    <location>
        <begin position="62"/>
        <end position="429"/>
    </location>
</feature>
<dbReference type="PANTHER" id="PTHR11879">
    <property type="entry name" value="ASPARTATE AMINOTRANSFERASE"/>
    <property type="match status" value="1"/>
</dbReference>
<dbReference type="Gene3D" id="3.40.640.10">
    <property type="entry name" value="Type I PLP-dependent aspartate aminotransferase-like (Major domain)"/>
    <property type="match status" value="1"/>
</dbReference>
<reference evidence="10 11" key="1">
    <citation type="submission" date="2020-08" db="EMBL/GenBank/DDBJ databases">
        <authorList>
            <person name="Hejnol A."/>
        </authorList>
    </citation>
    <scope>NUCLEOTIDE SEQUENCE [LARGE SCALE GENOMIC DNA]</scope>
</reference>
<comment type="cofactor">
    <cofactor evidence="1">
        <name>pyridoxal 5'-phosphate</name>
        <dbReference type="ChEBI" id="CHEBI:597326"/>
    </cofactor>
</comment>
<dbReference type="SUPFAM" id="SSF53383">
    <property type="entry name" value="PLP-dependent transferases"/>
    <property type="match status" value="1"/>
</dbReference>
<evidence type="ECO:0000256" key="2">
    <source>
        <dbReference type="ARBA" id="ARBA00007441"/>
    </source>
</evidence>
<dbReference type="PANTHER" id="PTHR11879:SF22">
    <property type="entry name" value="ASPARTATE AMINOTRANSFERASE, MITOCHONDRIAL"/>
    <property type="match status" value="1"/>
</dbReference>
<evidence type="ECO:0000256" key="8">
    <source>
        <dbReference type="RuleBase" id="RU000480"/>
    </source>
</evidence>
<keyword evidence="11" id="KW-1185">Reference proteome</keyword>
<dbReference type="Gene3D" id="3.90.1150.10">
    <property type="entry name" value="Aspartate Aminotransferase, domain 1"/>
    <property type="match status" value="1"/>
</dbReference>
<gene>
    <name evidence="10" type="ORF">DGYR_LOCUS6055</name>
</gene>
<dbReference type="FunFam" id="3.90.1150.10:FF:000001">
    <property type="entry name" value="Aspartate aminotransferase"/>
    <property type="match status" value="1"/>
</dbReference>
<comment type="subunit">
    <text evidence="3 8">Homodimer.</text>
</comment>
<dbReference type="GO" id="GO:0030170">
    <property type="term" value="F:pyridoxal phosphate binding"/>
    <property type="evidence" value="ECO:0007669"/>
    <property type="project" value="InterPro"/>
</dbReference>
<dbReference type="EMBL" id="CAJFCJ010000007">
    <property type="protein sequence ID" value="CAD5117536.1"/>
    <property type="molecule type" value="Genomic_DNA"/>
</dbReference>
<dbReference type="EC" id="2.6.1.1" evidence="8"/>
<keyword evidence="4 8" id="KW-0032">Aminotransferase</keyword>